<dbReference type="OrthoDB" id="1683148at2"/>
<organism evidence="2 3">
    <name type="scientific">Desulforamulus ferrireducens</name>
    <dbReference type="NCBI Taxonomy" id="1833852"/>
    <lineage>
        <taxon>Bacteria</taxon>
        <taxon>Bacillati</taxon>
        <taxon>Bacillota</taxon>
        <taxon>Clostridia</taxon>
        <taxon>Eubacteriales</taxon>
        <taxon>Peptococcaceae</taxon>
        <taxon>Desulforamulus</taxon>
    </lineage>
</organism>
<dbReference type="AlphaFoldDB" id="A0A1S6ITX8"/>
<accession>A0A1S6ITX8</accession>
<keyword evidence="3" id="KW-1185">Reference proteome</keyword>
<gene>
    <name evidence="2" type="ORF">B0537_03475</name>
</gene>
<dbReference type="EMBL" id="CP019698">
    <property type="protein sequence ID" value="AQS58227.1"/>
    <property type="molecule type" value="Genomic_DNA"/>
</dbReference>
<reference evidence="2 3" key="1">
    <citation type="journal article" date="2016" name="Int. J. Syst. Evol. Microbiol.">
        <title>Desulfotomaculum ferrireducens sp. nov., a moderately thermophilic sulfate-reducing and dissimilatory Fe(III)-reducing bacterium isolated from compost.</title>
        <authorList>
            <person name="Yang G."/>
            <person name="Guo J."/>
            <person name="Zhuang L."/>
            <person name="Yuan Y."/>
            <person name="Zhou S."/>
        </authorList>
    </citation>
    <scope>NUCLEOTIDE SEQUENCE [LARGE SCALE GENOMIC DNA]</scope>
    <source>
        <strain evidence="2 3">GSS09</strain>
    </source>
</reference>
<feature type="domain" description="Phage-Barnase-EndoU-ColicinE5/D-RelE like nuclease 3" evidence="1">
    <location>
        <begin position="2"/>
        <end position="99"/>
    </location>
</feature>
<sequence length="115" mass="13538">MIKLLGISCSRSEILLGRDRIKYIEKHKRDFNSEDDFRKHIESLPEIIQNPDYVGLHSDRDSIRFIKKIDEHMLVAVRLTGKDKLWVRSAYPITQAKLDYYINKGYVIKCTTPLD</sequence>
<protein>
    <recommendedName>
        <fullName evidence="1">Phage-Barnase-EndoU-ColicinE5/D-RelE like nuclease 3 domain-containing protein</fullName>
    </recommendedName>
</protein>
<dbReference type="Pfam" id="PF18812">
    <property type="entry name" value="PBECR3"/>
    <property type="match status" value="1"/>
</dbReference>
<evidence type="ECO:0000313" key="2">
    <source>
        <dbReference type="EMBL" id="AQS58227.1"/>
    </source>
</evidence>
<proteinExistence type="predicted"/>
<name>A0A1S6ITX8_9FIRM</name>
<evidence type="ECO:0000313" key="3">
    <source>
        <dbReference type="Proteomes" id="UP000189464"/>
    </source>
</evidence>
<dbReference type="InterPro" id="IPR041301">
    <property type="entry name" value="PBECR3"/>
</dbReference>
<dbReference type="KEGG" id="dfg:B0537_03475"/>
<dbReference type="Proteomes" id="UP000189464">
    <property type="component" value="Chromosome"/>
</dbReference>
<evidence type="ECO:0000259" key="1">
    <source>
        <dbReference type="Pfam" id="PF18812"/>
    </source>
</evidence>